<proteinExistence type="predicted"/>
<evidence type="ECO:0000259" key="2">
    <source>
        <dbReference type="Pfam" id="PF02778"/>
    </source>
</evidence>
<dbReference type="InterPro" id="IPR006676">
    <property type="entry name" value="tRNA_splic"/>
</dbReference>
<dbReference type="InterPro" id="IPR006677">
    <property type="entry name" value="tRNA_intron_Endonuc_cat-like"/>
</dbReference>
<dbReference type="Gene3D" id="3.40.1170.20">
    <property type="entry name" value="tRNA intron endonuclease, N-terminal domain"/>
    <property type="match status" value="1"/>
</dbReference>
<evidence type="ECO:0000313" key="3">
    <source>
        <dbReference type="EMBL" id="AIF16679.1"/>
    </source>
</evidence>
<reference evidence="3" key="1">
    <citation type="journal article" date="2014" name="Genome Biol. Evol.">
        <title>Pangenome evidence for extensive interdomain horizontal transfer affecting lineage core and shell genes in uncultured planktonic thaumarchaeota and euryarchaeota.</title>
        <authorList>
            <person name="Deschamps P."/>
            <person name="Zivanovic Y."/>
            <person name="Moreira D."/>
            <person name="Rodriguez-Valera F."/>
            <person name="Lopez-Garcia P."/>
        </authorList>
    </citation>
    <scope>NUCLEOTIDE SEQUENCE</scope>
</reference>
<dbReference type="InterPro" id="IPR036167">
    <property type="entry name" value="tRNA_intron_Endo_cat-like_sf"/>
</dbReference>
<dbReference type="GO" id="GO:0000213">
    <property type="term" value="F:tRNA-intron lyase activity"/>
    <property type="evidence" value="ECO:0007669"/>
    <property type="project" value="UniProtKB-EC"/>
</dbReference>
<dbReference type="InterPro" id="IPR011856">
    <property type="entry name" value="tRNA_endonuc-like_dom_sf"/>
</dbReference>
<feature type="domain" description="tRNA intron endonuclease N-terminal" evidence="2">
    <location>
        <begin position="15"/>
        <end position="72"/>
    </location>
</feature>
<dbReference type="EC" id="4.6.1.16" evidence="3"/>
<dbReference type="SUPFAM" id="SSF53032">
    <property type="entry name" value="tRNA-intron endonuclease catalytic domain-like"/>
    <property type="match status" value="1"/>
</dbReference>
<feature type="domain" description="tRNA intron endonuclease catalytic" evidence="1">
    <location>
        <begin position="84"/>
        <end position="168"/>
    </location>
</feature>
<dbReference type="GO" id="GO:0005737">
    <property type="term" value="C:cytoplasm"/>
    <property type="evidence" value="ECO:0007669"/>
    <property type="project" value="TreeGrafter"/>
</dbReference>
<dbReference type="InterPro" id="IPR036740">
    <property type="entry name" value="tRNA_intron_Endonuc_N_sf"/>
</dbReference>
<dbReference type="EMBL" id="KF901062">
    <property type="protein sequence ID" value="AIF16679.1"/>
    <property type="molecule type" value="Genomic_DNA"/>
</dbReference>
<dbReference type="InterPro" id="IPR006678">
    <property type="entry name" value="tRNA_intron_Endonuc_N"/>
</dbReference>
<evidence type="ECO:0000259" key="1">
    <source>
        <dbReference type="Pfam" id="PF01974"/>
    </source>
</evidence>
<dbReference type="PANTHER" id="PTHR21227:SF0">
    <property type="entry name" value="TRNA-SPLICING ENDONUCLEASE SUBUNIT SEN2"/>
    <property type="match status" value="1"/>
</dbReference>
<dbReference type="GO" id="GO:0003676">
    <property type="term" value="F:nucleic acid binding"/>
    <property type="evidence" value="ECO:0007669"/>
    <property type="project" value="InterPro"/>
</dbReference>
<dbReference type="Pfam" id="PF01974">
    <property type="entry name" value="tRNA_int_endo"/>
    <property type="match status" value="1"/>
</dbReference>
<dbReference type="GO" id="GO:0006388">
    <property type="term" value="P:tRNA splicing, via endonucleolytic cleavage and ligation"/>
    <property type="evidence" value="ECO:0007669"/>
    <property type="project" value="InterPro"/>
</dbReference>
<dbReference type="CDD" id="cd22363">
    <property type="entry name" value="tRNA-intron_lyase_C"/>
    <property type="match status" value="1"/>
</dbReference>
<dbReference type="AlphaFoldDB" id="A0A075HLC8"/>
<accession>A0A075HLC8</accession>
<sequence>MSFDFETKIIAKFIDEKTVVINPKMQNVLTERGFGELQNDTLVLNSFETLYLLYNHKLELKKINKNIVFDELIQKYIQKNNDILTRFLLYRDLRTKGYVVKDGFGFGSDFRVYEKGTYGQKDAKFLIFAFNEGMQQKIGKLYTNIHEITQMGKEPIIAVIERRGEIIYYKVNKMNFQENNSDLDMKDFNFN</sequence>
<dbReference type="Gene3D" id="3.40.1350.10">
    <property type="match status" value="1"/>
</dbReference>
<keyword evidence="3" id="KW-0378">Hydrolase</keyword>
<dbReference type="SUPFAM" id="SSF55267">
    <property type="entry name" value="tRNA-intron endonuclease N-terminal domain-like"/>
    <property type="match status" value="1"/>
</dbReference>
<keyword evidence="3" id="KW-0255">Endonuclease</keyword>
<protein>
    <submittedName>
        <fullName evidence="3">tRNA intron endonuclease</fullName>
        <ecNumber evidence="3">4.6.1.16</ecNumber>
    </submittedName>
</protein>
<dbReference type="PANTHER" id="PTHR21227">
    <property type="entry name" value="TRNA-SPLICING ENDONUCLEASE SUBUNIT SEN2"/>
    <property type="match status" value="1"/>
</dbReference>
<keyword evidence="3" id="KW-0540">Nuclease</keyword>
<name>A0A075HLC8_9ARCH</name>
<organism evidence="3">
    <name type="scientific">uncultured marine thaumarchaeote KM3_74_G04</name>
    <dbReference type="NCBI Taxonomy" id="1456274"/>
    <lineage>
        <taxon>Archaea</taxon>
        <taxon>Nitrososphaerota</taxon>
        <taxon>environmental samples</taxon>
    </lineage>
</organism>
<keyword evidence="3" id="KW-0456">Lyase</keyword>
<dbReference type="Pfam" id="PF02778">
    <property type="entry name" value="tRNA_int_endo_N"/>
    <property type="match status" value="1"/>
</dbReference>
<dbReference type="NCBIfam" id="TIGR00324">
    <property type="entry name" value="endA"/>
    <property type="match status" value="1"/>
</dbReference>